<gene>
    <name evidence="3" type="ORF">EG028_21435</name>
</gene>
<accession>A0A3N4MCF4</accession>
<name>A0A3N4MCF4_9BACT</name>
<comment type="similarity">
    <text evidence="1">Belongs to the AHA1 family.</text>
</comment>
<organism evidence="3 4">
    <name type="scientific">Chitinophaga barathri</name>
    <dbReference type="NCBI Taxonomy" id="1647451"/>
    <lineage>
        <taxon>Bacteria</taxon>
        <taxon>Pseudomonadati</taxon>
        <taxon>Bacteroidota</taxon>
        <taxon>Chitinophagia</taxon>
        <taxon>Chitinophagales</taxon>
        <taxon>Chitinophagaceae</taxon>
        <taxon>Chitinophaga</taxon>
    </lineage>
</organism>
<dbReference type="AlphaFoldDB" id="A0A3N4MCF4"/>
<dbReference type="Proteomes" id="UP000279089">
    <property type="component" value="Unassembled WGS sequence"/>
</dbReference>
<dbReference type="CDD" id="cd07814">
    <property type="entry name" value="SRPBCC_CalC_Aha1-like"/>
    <property type="match status" value="1"/>
</dbReference>
<keyword evidence="4" id="KW-1185">Reference proteome</keyword>
<proteinExistence type="inferred from homology"/>
<evidence type="ECO:0000313" key="4">
    <source>
        <dbReference type="Proteomes" id="UP000279089"/>
    </source>
</evidence>
<dbReference type="RefSeq" id="WP_120518326.1">
    <property type="nucleotide sequence ID" value="NZ_QXZY01000012.1"/>
</dbReference>
<evidence type="ECO:0000259" key="2">
    <source>
        <dbReference type="Pfam" id="PF08327"/>
    </source>
</evidence>
<reference evidence="4" key="1">
    <citation type="submission" date="2018-11" db="EMBL/GenBank/DDBJ databases">
        <title>Chitinophaga lutea sp.nov., isolate from arsenic contaminated soil.</title>
        <authorList>
            <person name="Zong Y."/>
        </authorList>
    </citation>
    <scope>NUCLEOTIDE SEQUENCE [LARGE SCALE GENOMIC DNA]</scope>
    <source>
        <strain evidence="4">YLT18</strain>
    </source>
</reference>
<evidence type="ECO:0000313" key="3">
    <source>
        <dbReference type="EMBL" id="RPD39177.1"/>
    </source>
</evidence>
<dbReference type="InterPro" id="IPR023393">
    <property type="entry name" value="START-like_dom_sf"/>
</dbReference>
<feature type="domain" description="Activator of Hsp90 ATPase homologue 1/2-like C-terminal" evidence="2">
    <location>
        <begin position="13"/>
        <end position="130"/>
    </location>
</feature>
<comment type="caution">
    <text evidence="3">The sequence shown here is derived from an EMBL/GenBank/DDBJ whole genome shotgun (WGS) entry which is preliminary data.</text>
</comment>
<dbReference type="InterPro" id="IPR013538">
    <property type="entry name" value="ASHA1/2-like_C"/>
</dbReference>
<evidence type="ECO:0000256" key="1">
    <source>
        <dbReference type="ARBA" id="ARBA00006817"/>
    </source>
</evidence>
<dbReference type="SUPFAM" id="SSF55961">
    <property type="entry name" value="Bet v1-like"/>
    <property type="match status" value="1"/>
</dbReference>
<protein>
    <submittedName>
        <fullName evidence="3">SRPBCC domain-containing protein</fullName>
    </submittedName>
</protein>
<dbReference type="OrthoDB" id="287565at2"/>
<dbReference type="Gene3D" id="3.30.530.20">
    <property type="match status" value="1"/>
</dbReference>
<dbReference type="EMBL" id="RMBX01000012">
    <property type="protein sequence ID" value="RPD39177.1"/>
    <property type="molecule type" value="Genomic_DNA"/>
</dbReference>
<sequence length="142" mass="17033">MYNIEHIQYIRKPIGEVYDALTTEKGLGAVWTEKLIVRPELDFVNEFDFNDNYDTKFKNIELTPSTRILWECVHSDPEWIGTKVSFDLEAREDVTAVTLRHTGWRELTEFYRFCNYNWAQFLYSLKLYLETGKGQPYQQRQF</sequence>
<dbReference type="Pfam" id="PF08327">
    <property type="entry name" value="AHSA1"/>
    <property type="match status" value="1"/>
</dbReference>